<dbReference type="UniPathway" id="UPA00074">
    <property type="reaction ID" value="UER00126"/>
</dbReference>
<feature type="binding site" evidence="6">
    <location>
        <begin position="110"/>
        <end position="113"/>
    </location>
    <ligand>
        <name>(6R)-10-formyltetrahydrofolate</name>
        <dbReference type="ChEBI" id="CHEBI:195366"/>
    </ligand>
</feature>
<comment type="caution">
    <text evidence="6">Lacks conserved residue(s) required for the propagation of feature annotation.</text>
</comment>
<keyword evidence="10" id="KW-1185">Reference proteome</keyword>
<dbReference type="GO" id="GO:0005829">
    <property type="term" value="C:cytosol"/>
    <property type="evidence" value="ECO:0007669"/>
    <property type="project" value="TreeGrafter"/>
</dbReference>
<feature type="region of interest" description="Disordered" evidence="7">
    <location>
        <begin position="1"/>
        <end position="26"/>
    </location>
</feature>
<evidence type="ECO:0000256" key="6">
    <source>
        <dbReference type="HAMAP-Rule" id="MF_01930"/>
    </source>
</evidence>
<feature type="domain" description="Formyl transferase N-terminal" evidence="8">
    <location>
        <begin position="31"/>
        <end position="202"/>
    </location>
</feature>
<accession>A0A4P7QGU9</accession>
<dbReference type="GO" id="GO:0006189">
    <property type="term" value="P:'de novo' IMP biosynthetic process"/>
    <property type="evidence" value="ECO:0007669"/>
    <property type="project" value="UniProtKB-UniRule"/>
</dbReference>
<feature type="active site" description="Proton donor" evidence="6">
    <location>
        <position position="129"/>
    </location>
</feature>
<evidence type="ECO:0000256" key="5">
    <source>
        <dbReference type="ARBA" id="ARBA00047664"/>
    </source>
</evidence>
<dbReference type="SUPFAM" id="SSF53328">
    <property type="entry name" value="Formyltransferase"/>
    <property type="match status" value="1"/>
</dbReference>
<feature type="site" description="Raises pKa of active site His" evidence="6">
    <location>
        <position position="165"/>
    </location>
</feature>
<evidence type="ECO:0000259" key="8">
    <source>
        <dbReference type="Pfam" id="PF00551"/>
    </source>
</evidence>
<keyword evidence="3 6" id="KW-0658">Purine biosynthesis</keyword>
<feature type="binding site" evidence="6">
    <location>
        <position position="127"/>
    </location>
    <ligand>
        <name>(6R)-10-formyltetrahydrofolate</name>
        <dbReference type="ChEBI" id="CHEBI:195366"/>
    </ligand>
</feature>
<comment type="function">
    <text evidence="6">Catalyzes the transfer of a formyl group from 10-formyltetrahydrofolate to 5-phospho-ribosyl-glycinamide (GAR), producing 5-phospho-ribosyl-N-formylglycinamide (FGAR) and tetrahydrofolate.</text>
</comment>
<dbReference type="Pfam" id="PF00551">
    <property type="entry name" value="Formyl_trans_N"/>
    <property type="match status" value="1"/>
</dbReference>
<evidence type="ECO:0000256" key="2">
    <source>
        <dbReference type="ARBA" id="ARBA00022679"/>
    </source>
</evidence>
<dbReference type="InterPro" id="IPR002376">
    <property type="entry name" value="Formyl_transf_N"/>
</dbReference>
<protein>
    <recommendedName>
        <fullName evidence="6">Phosphoribosylglycinamide formyltransferase</fullName>
        <ecNumber evidence="6">2.1.2.2</ecNumber>
    </recommendedName>
    <alternativeName>
        <fullName evidence="6">5'-phosphoribosylglycinamide transformylase</fullName>
    </alternativeName>
    <alternativeName>
        <fullName evidence="6">GAR transformylase</fullName>
        <shortName evidence="6">GART</shortName>
    </alternativeName>
</protein>
<dbReference type="InterPro" id="IPR036477">
    <property type="entry name" value="Formyl_transf_N_sf"/>
</dbReference>
<dbReference type="InterPro" id="IPR001555">
    <property type="entry name" value="GART_AS"/>
</dbReference>
<dbReference type="GO" id="GO:0004644">
    <property type="term" value="F:phosphoribosylglycinamide formyltransferase activity"/>
    <property type="evidence" value="ECO:0007669"/>
    <property type="project" value="UniProtKB-UniRule"/>
</dbReference>
<dbReference type="PROSITE" id="PS00373">
    <property type="entry name" value="GART"/>
    <property type="match status" value="1"/>
</dbReference>
<evidence type="ECO:0000256" key="3">
    <source>
        <dbReference type="ARBA" id="ARBA00022755"/>
    </source>
</evidence>
<dbReference type="PANTHER" id="PTHR43369">
    <property type="entry name" value="PHOSPHORIBOSYLGLYCINAMIDE FORMYLTRANSFERASE"/>
    <property type="match status" value="1"/>
</dbReference>
<evidence type="ECO:0000313" key="9">
    <source>
        <dbReference type="EMBL" id="QCB28024.1"/>
    </source>
</evidence>
<sequence length="220" mass="23476">MTFTQSSHTDAPTEQATGITHPGDTRTPGKSVVVLVSGTGSLLQAILDNADDSYRVIKVIADIECQGIERAQSAGIDTEVVTLGTDREEWNERLAAAVGEPDVVVSAGFMKILGKAFLAKYEGRTINTHPALLPSFKGAHAVRDALAYGVKVTGSTVHFVDAGVDTGSIIAQRAVEVRPHDDEASLHERIKKVERELIVEVLRAATVQRDGVAPVLSIEL</sequence>
<dbReference type="EMBL" id="CP039247">
    <property type="protein sequence ID" value="QCB28024.1"/>
    <property type="molecule type" value="Genomic_DNA"/>
</dbReference>
<keyword evidence="2 6" id="KW-0808">Transferase</keyword>
<comment type="catalytic activity">
    <reaction evidence="5 6">
        <text>N(1)-(5-phospho-beta-D-ribosyl)glycinamide + (6R)-10-formyltetrahydrofolate = N(2)-formyl-N(1)-(5-phospho-beta-D-ribosyl)glycinamide + (6S)-5,6,7,8-tetrahydrofolate + H(+)</text>
        <dbReference type="Rhea" id="RHEA:15053"/>
        <dbReference type="ChEBI" id="CHEBI:15378"/>
        <dbReference type="ChEBI" id="CHEBI:57453"/>
        <dbReference type="ChEBI" id="CHEBI:143788"/>
        <dbReference type="ChEBI" id="CHEBI:147286"/>
        <dbReference type="ChEBI" id="CHEBI:195366"/>
        <dbReference type="EC" id="2.1.2.2"/>
    </reaction>
</comment>
<evidence type="ECO:0000256" key="4">
    <source>
        <dbReference type="ARBA" id="ARBA00038440"/>
    </source>
</evidence>
<comment type="pathway">
    <text evidence="1 6">Purine metabolism; IMP biosynthesis via de novo pathway; N(2)-formyl-N(1)-(5-phospho-D-ribosyl)glycinamide from N(1)-(5-phospho-D-ribosyl)glycinamide (10-formyl THF route): step 1/1.</text>
</comment>
<proteinExistence type="inferred from homology"/>
<dbReference type="HAMAP" id="MF_01930">
    <property type="entry name" value="PurN"/>
    <property type="match status" value="1"/>
</dbReference>
<dbReference type="AlphaFoldDB" id="A0A4P7QGU9"/>
<feature type="binding site" evidence="6">
    <location>
        <position position="87"/>
    </location>
    <ligand>
        <name>(6R)-10-formyltetrahydrofolate</name>
        <dbReference type="ChEBI" id="CHEBI:195366"/>
    </ligand>
</feature>
<dbReference type="Gene3D" id="3.40.50.170">
    <property type="entry name" value="Formyl transferase, N-terminal domain"/>
    <property type="match status" value="1"/>
</dbReference>
<dbReference type="EC" id="2.1.2.2" evidence="6"/>
<reference evidence="9 10" key="1">
    <citation type="submission" date="2019-04" db="EMBL/GenBank/DDBJ databases">
        <title>Corynebacterium endometrii sp. nov., isolated from the uterus of a cow with endometritis.</title>
        <authorList>
            <person name="Ballas P."/>
            <person name="Ruckert C."/>
            <person name="Wagener K."/>
            <person name="Drillich M."/>
            <person name="Kaempfer P."/>
            <person name="Busse H.-J."/>
            <person name="Ehling-Schulz M."/>
        </authorList>
    </citation>
    <scope>NUCLEOTIDE SEQUENCE [LARGE SCALE GENOMIC DNA]</scope>
    <source>
        <strain evidence="9 10">LMM-1653</strain>
    </source>
</reference>
<feature type="compositionally biased region" description="Polar residues" evidence="7">
    <location>
        <begin position="1"/>
        <end position="18"/>
    </location>
</feature>
<organism evidence="9 10">
    <name type="scientific">Corynebacterium endometrii</name>
    <dbReference type="NCBI Taxonomy" id="2488819"/>
    <lineage>
        <taxon>Bacteria</taxon>
        <taxon>Bacillati</taxon>
        <taxon>Actinomycetota</taxon>
        <taxon>Actinomycetes</taxon>
        <taxon>Mycobacteriales</taxon>
        <taxon>Corynebacteriaceae</taxon>
        <taxon>Corynebacterium</taxon>
    </lineage>
</organism>
<dbReference type="PANTHER" id="PTHR43369:SF2">
    <property type="entry name" value="PHOSPHORIBOSYLGLYCINAMIDE FORMYLTRANSFERASE"/>
    <property type="match status" value="1"/>
</dbReference>
<evidence type="ECO:0000313" key="10">
    <source>
        <dbReference type="Proteomes" id="UP000296352"/>
    </source>
</evidence>
<dbReference type="CDD" id="cd08645">
    <property type="entry name" value="FMT_core_GART"/>
    <property type="match status" value="1"/>
</dbReference>
<dbReference type="NCBIfam" id="TIGR00639">
    <property type="entry name" value="PurN"/>
    <property type="match status" value="1"/>
</dbReference>
<comment type="similarity">
    <text evidence="4 6">Belongs to the GART family.</text>
</comment>
<name>A0A4P7QGU9_9CORY</name>
<dbReference type="KEGG" id="cee:CENDO_03655"/>
<gene>
    <name evidence="6 9" type="primary">purN</name>
    <name evidence="9" type="ORF">CENDO_03655</name>
</gene>
<dbReference type="InterPro" id="IPR004607">
    <property type="entry name" value="GART"/>
</dbReference>
<evidence type="ECO:0000256" key="1">
    <source>
        <dbReference type="ARBA" id="ARBA00005054"/>
    </source>
</evidence>
<evidence type="ECO:0000256" key="7">
    <source>
        <dbReference type="SAM" id="MobiDB-lite"/>
    </source>
</evidence>
<dbReference type="Proteomes" id="UP000296352">
    <property type="component" value="Chromosome"/>
</dbReference>